<dbReference type="PROSITE" id="PS00022">
    <property type="entry name" value="EGF_1"/>
    <property type="match status" value="1"/>
</dbReference>
<gene>
    <name evidence="4" type="ORF">CAEBREN_05286</name>
</gene>
<protein>
    <recommendedName>
        <fullName evidence="3">EGF-like domain-containing protein</fullName>
    </recommendedName>
</protein>
<keyword evidence="2" id="KW-0472">Membrane</keyword>
<comment type="caution">
    <text evidence="1">Lacks conserved residue(s) required for the propagation of feature annotation.</text>
</comment>
<evidence type="ECO:0000313" key="5">
    <source>
        <dbReference type="Proteomes" id="UP000008068"/>
    </source>
</evidence>
<dbReference type="HOGENOM" id="CLU_2148038_0_0_1"/>
<name>G0NP52_CAEBE</name>
<keyword evidence="5" id="KW-1185">Reference proteome</keyword>
<evidence type="ECO:0000313" key="4">
    <source>
        <dbReference type="EMBL" id="EGT35049.1"/>
    </source>
</evidence>
<keyword evidence="2" id="KW-1133">Transmembrane helix</keyword>
<feature type="domain" description="EGF-like" evidence="3">
    <location>
        <begin position="9"/>
        <end position="44"/>
    </location>
</feature>
<proteinExistence type="predicted"/>
<accession>G0NP52</accession>
<keyword evidence="2" id="KW-0812">Transmembrane</keyword>
<evidence type="ECO:0000256" key="2">
    <source>
        <dbReference type="SAM" id="Phobius"/>
    </source>
</evidence>
<feature type="disulfide bond" evidence="1">
    <location>
        <begin position="34"/>
        <end position="43"/>
    </location>
</feature>
<evidence type="ECO:0000256" key="1">
    <source>
        <dbReference type="PROSITE-ProRule" id="PRU00076"/>
    </source>
</evidence>
<dbReference type="EMBL" id="GL379918">
    <property type="protein sequence ID" value="EGT35049.1"/>
    <property type="molecule type" value="Genomic_DNA"/>
</dbReference>
<feature type="transmembrane region" description="Helical" evidence="2">
    <location>
        <begin position="66"/>
        <end position="86"/>
    </location>
</feature>
<dbReference type="FunCoup" id="G0NP52">
    <property type="interactions" value="226"/>
</dbReference>
<organism evidence="5">
    <name type="scientific">Caenorhabditis brenneri</name>
    <name type="common">Nematode worm</name>
    <dbReference type="NCBI Taxonomy" id="135651"/>
    <lineage>
        <taxon>Eukaryota</taxon>
        <taxon>Metazoa</taxon>
        <taxon>Ecdysozoa</taxon>
        <taxon>Nematoda</taxon>
        <taxon>Chromadorea</taxon>
        <taxon>Rhabditida</taxon>
        <taxon>Rhabditina</taxon>
        <taxon>Rhabditomorpha</taxon>
        <taxon>Rhabditoidea</taxon>
        <taxon>Rhabditidae</taxon>
        <taxon>Peloderinae</taxon>
        <taxon>Caenorhabditis</taxon>
    </lineage>
</organism>
<dbReference type="Proteomes" id="UP000008068">
    <property type="component" value="Unassembled WGS sequence"/>
</dbReference>
<dbReference type="SUPFAM" id="SSF57196">
    <property type="entry name" value="EGF/Laminin"/>
    <property type="match status" value="1"/>
</dbReference>
<dbReference type="PROSITE" id="PS50026">
    <property type="entry name" value="EGF_3"/>
    <property type="match status" value="1"/>
</dbReference>
<dbReference type="InParanoid" id="G0NP52"/>
<dbReference type="Gene3D" id="2.10.25.10">
    <property type="entry name" value="Laminin"/>
    <property type="match status" value="1"/>
</dbReference>
<dbReference type="AlphaFoldDB" id="G0NP52"/>
<feature type="disulfide bond" evidence="1">
    <location>
        <begin position="13"/>
        <end position="23"/>
    </location>
</feature>
<reference evidence="5" key="1">
    <citation type="submission" date="2011-07" db="EMBL/GenBank/DDBJ databases">
        <authorList>
            <consortium name="Caenorhabditis brenneri Sequencing and Analysis Consortium"/>
            <person name="Wilson R.K."/>
        </authorList>
    </citation>
    <scope>NUCLEOTIDE SEQUENCE [LARGE SCALE GENOMIC DNA]</scope>
    <source>
        <strain evidence="5">PB2801</strain>
    </source>
</reference>
<keyword evidence="1" id="KW-1015">Disulfide bond</keyword>
<evidence type="ECO:0000259" key="3">
    <source>
        <dbReference type="PROSITE" id="PS50026"/>
    </source>
</evidence>
<dbReference type="InterPro" id="IPR000742">
    <property type="entry name" value="EGF"/>
</dbReference>
<sequence>MSSLRQPATLSMCPAECNHRGSCWYSQAIYFCRCVGDYFGEFCELLSTSTSLSVNSDETGFDASSILLFVTVGIAVCAALVYVLSWKQDDVAAFWKTVCKRCADLKDRWMGQ</sequence>
<keyword evidence="1" id="KW-0245">EGF-like domain</keyword>